<feature type="domain" description="MULE transposase" evidence="2">
    <location>
        <begin position="271"/>
        <end position="324"/>
    </location>
</feature>
<comment type="caution">
    <text evidence="3">The sequence shown here is derived from an EMBL/GenBank/DDBJ whole genome shotgun (WGS) entry which is preliminary data.</text>
</comment>
<proteinExistence type="predicted"/>
<keyword evidence="4" id="KW-1185">Reference proteome</keyword>
<dbReference type="EMBL" id="JANJYI010000006">
    <property type="protein sequence ID" value="KAK2645220.1"/>
    <property type="molecule type" value="Genomic_DNA"/>
</dbReference>
<reference evidence="3" key="1">
    <citation type="journal article" date="2023" name="Plant J.">
        <title>Genome sequences and population genomics provide insights into the demographic history, inbreeding, and mutation load of two 'living fossil' tree species of Dipteronia.</title>
        <authorList>
            <person name="Feng Y."/>
            <person name="Comes H.P."/>
            <person name="Chen J."/>
            <person name="Zhu S."/>
            <person name="Lu R."/>
            <person name="Zhang X."/>
            <person name="Li P."/>
            <person name="Qiu J."/>
            <person name="Olsen K.M."/>
            <person name="Qiu Y."/>
        </authorList>
    </citation>
    <scope>NUCLEOTIDE SEQUENCE</scope>
    <source>
        <strain evidence="3">KIB01</strain>
    </source>
</reference>
<evidence type="ECO:0000259" key="1">
    <source>
        <dbReference type="Pfam" id="PF03108"/>
    </source>
</evidence>
<accession>A0AAD9U0R7</accession>
<dbReference type="Pfam" id="PF03108">
    <property type="entry name" value="DBD_Tnp_Mut"/>
    <property type="match status" value="1"/>
</dbReference>
<gene>
    <name evidence="3" type="ORF">Ddye_020415</name>
</gene>
<evidence type="ECO:0000313" key="3">
    <source>
        <dbReference type="EMBL" id="KAK2645220.1"/>
    </source>
</evidence>
<dbReference type="Proteomes" id="UP001280121">
    <property type="component" value="Unassembled WGS sequence"/>
</dbReference>
<dbReference type="PANTHER" id="PTHR31973">
    <property type="entry name" value="POLYPROTEIN, PUTATIVE-RELATED"/>
    <property type="match status" value="1"/>
</dbReference>
<dbReference type="Pfam" id="PF10551">
    <property type="entry name" value="MULE"/>
    <property type="match status" value="1"/>
</dbReference>
<name>A0AAD9U0R7_9ROSI</name>
<organism evidence="3 4">
    <name type="scientific">Dipteronia dyeriana</name>
    <dbReference type="NCBI Taxonomy" id="168575"/>
    <lineage>
        <taxon>Eukaryota</taxon>
        <taxon>Viridiplantae</taxon>
        <taxon>Streptophyta</taxon>
        <taxon>Embryophyta</taxon>
        <taxon>Tracheophyta</taxon>
        <taxon>Spermatophyta</taxon>
        <taxon>Magnoliopsida</taxon>
        <taxon>eudicotyledons</taxon>
        <taxon>Gunneridae</taxon>
        <taxon>Pentapetalae</taxon>
        <taxon>rosids</taxon>
        <taxon>malvids</taxon>
        <taxon>Sapindales</taxon>
        <taxon>Sapindaceae</taxon>
        <taxon>Hippocastanoideae</taxon>
        <taxon>Acereae</taxon>
        <taxon>Dipteronia</taxon>
    </lineage>
</organism>
<sequence length="462" mass="54205">MYGVPPKVANHGDIVGPQLDKDFSCQIEMSDGQYNHQYNEMYNDMNNERNNELNVGTIHEVANELNLHLVDNVANNEKDKEPFQMERRARRVHRCSSIAIDIVGTSKVRPIVTSADSEKAITWVIPGAESYAFGMVGSRNLVEDEPTSMIYKRQFFPTKKDLKRLVGHFAIRHNFEWKVKKSNKIMLHLVCLMDNCTWKLRAVRRDEATYFQVRSFVNEHTCPLEEIHYCYQQASAVIIGKVVAPRFQHQDGRLMRPKDIISDMKTMYENNLSREWFLDCLKGALDHIDDLVFISDRHASIELGISKVFPYTTHTICVWHFSENIKKRYQRKEVATIMDKAARAYIELQYNRHMEELRNLHPNVYDYVIDVCPHKWSRVHCPNRMYIVITINAAKCINLCLKFARQLPMLTLAEFIRNMLHHWFHDRNRDAQSIRHQFTDAAHHVILKRVDKCNFMTVNPVD</sequence>
<evidence type="ECO:0000259" key="2">
    <source>
        <dbReference type="Pfam" id="PF10551"/>
    </source>
</evidence>
<dbReference type="AlphaFoldDB" id="A0AAD9U0R7"/>
<dbReference type="PANTHER" id="PTHR31973:SF187">
    <property type="entry name" value="MUTATOR TRANSPOSASE MUDRA PROTEIN"/>
    <property type="match status" value="1"/>
</dbReference>
<dbReference type="InterPro" id="IPR004332">
    <property type="entry name" value="Transposase_MuDR"/>
</dbReference>
<evidence type="ECO:0008006" key="5">
    <source>
        <dbReference type="Google" id="ProtNLM"/>
    </source>
</evidence>
<evidence type="ECO:0000313" key="4">
    <source>
        <dbReference type="Proteomes" id="UP001280121"/>
    </source>
</evidence>
<dbReference type="InterPro" id="IPR018289">
    <property type="entry name" value="MULE_transposase_dom"/>
</dbReference>
<protein>
    <recommendedName>
        <fullName evidence="5">Transposase</fullName>
    </recommendedName>
</protein>
<feature type="domain" description="Transposase MuDR plant" evidence="1">
    <location>
        <begin position="154"/>
        <end position="213"/>
    </location>
</feature>